<feature type="transmembrane region" description="Helical" evidence="2">
    <location>
        <begin position="446"/>
        <end position="468"/>
    </location>
</feature>
<evidence type="ECO:0000313" key="3">
    <source>
        <dbReference type="EMBL" id="RZO18822.1"/>
    </source>
</evidence>
<feature type="transmembrane region" description="Helical" evidence="2">
    <location>
        <begin position="534"/>
        <end position="559"/>
    </location>
</feature>
<dbReference type="AlphaFoldDB" id="A0A520MC72"/>
<feature type="transmembrane region" description="Helical" evidence="2">
    <location>
        <begin position="409"/>
        <end position="434"/>
    </location>
</feature>
<keyword evidence="2" id="KW-1133">Transmembrane helix</keyword>
<evidence type="ECO:0000256" key="2">
    <source>
        <dbReference type="SAM" id="Phobius"/>
    </source>
</evidence>
<name>A0A520MC72_9GAMM</name>
<feature type="transmembrane region" description="Helical" evidence="2">
    <location>
        <begin position="317"/>
        <end position="344"/>
    </location>
</feature>
<sequence length="577" mass="65526">MANNQESSNPESYLSLRQPSNEEDERFISGLNSSYEAAKLRSTSSDRSAKDFHSPVKFSWKDFWKTFIYENLPPVFLSPLAAIIMESSLSRAWHVIQNRGLCSISLAHRPLATIILSWLIIYPASWALTIGVFLAVFSETDALQNIDRFQIILAYLLLVMRRLIISVKYAYFREEDLERLCLPAPNWDEDKTNRRLVAGWVEPTKYPGLIEDELTCSMDENDICLQGIPLELDHSTANQLTSEESSSLFPANTNATQSQQIASGFLLYSIIKSVYEKDFGSSFRFIIYPCMLAIPATPFLVRAYYDVSLFGITAAEKLISFASILGFMLGFQMLFFGVICAIDFERRFQTAKKLGDLVQYPGITIASIFTTSRNPEANKRHVFIDLQKRANVFSWMNARKVLRSFGEAFYLRIQAYTSILIFYSLFCIAILNLIVWTEMRHHISTIYVIVAIITIISGISLFAIYKAIKLQSLSAEHRDFVRNQLFIIEEEIWELKLANADQERITDLQSAKALLEQVDESINYKELIYKPTAILGYAANNGIIGSILGLVLTGCLFAIQGFVSTGITYDAMGWFNF</sequence>
<dbReference type="EMBL" id="SHBP01000023">
    <property type="protein sequence ID" value="RZO18822.1"/>
    <property type="molecule type" value="Genomic_DNA"/>
</dbReference>
<accession>A0A520MC72</accession>
<feature type="compositionally biased region" description="Polar residues" evidence="1">
    <location>
        <begin position="1"/>
        <end position="19"/>
    </location>
</feature>
<keyword evidence="2" id="KW-0472">Membrane</keyword>
<organism evidence="3 4">
    <name type="scientific">SAR92 clade bacterium</name>
    <dbReference type="NCBI Taxonomy" id="2315479"/>
    <lineage>
        <taxon>Bacteria</taxon>
        <taxon>Pseudomonadati</taxon>
        <taxon>Pseudomonadota</taxon>
        <taxon>Gammaproteobacteria</taxon>
        <taxon>Cellvibrionales</taxon>
        <taxon>Porticoccaceae</taxon>
        <taxon>SAR92 clade</taxon>
    </lineage>
</organism>
<gene>
    <name evidence="3" type="ORF">EVB03_09395</name>
</gene>
<evidence type="ECO:0000256" key="1">
    <source>
        <dbReference type="SAM" id="MobiDB-lite"/>
    </source>
</evidence>
<proteinExistence type="predicted"/>
<feature type="transmembrane region" description="Helical" evidence="2">
    <location>
        <begin position="285"/>
        <end position="305"/>
    </location>
</feature>
<keyword evidence="2" id="KW-0812">Transmembrane</keyword>
<feature type="transmembrane region" description="Helical" evidence="2">
    <location>
        <begin position="149"/>
        <end position="171"/>
    </location>
</feature>
<dbReference type="Proteomes" id="UP000315889">
    <property type="component" value="Unassembled WGS sequence"/>
</dbReference>
<reference evidence="3 4" key="1">
    <citation type="submission" date="2019-02" db="EMBL/GenBank/DDBJ databases">
        <title>Prokaryotic population dynamics and viral predation in marine succession experiment using metagenomics: the confinement effect.</title>
        <authorList>
            <person name="Haro-Moreno J.M."/>
            <person name="Rodriguez-Valera F."/>
            <person name="Lopez-Perez M."/>
        </authorList>
    </citation>
    <scope>NUCLEOTIDE SEQUENCE [LARGE SCALE GENOMIC DNA]</scope>
    <source>
        <strain evidence="3">MED-G170</strain>
    </source>
</reference>
<comment type="caution">
    <text evidence="3">The sequence shown here is derived from an EMBL/GenBank/DDBJ whole genome shotgun (WGS) entry which is preliminary data.</text>
</comment>
<evidence type="ECO:0000313" key="4">
    <source>
        <dbReference type="Proteomes" id="UP000315889"/>
    </source>
</evidence>
<protein>
    <submittedName>
        <fullName evidence="3">Uncharacterized protein</fullName>
    </submittedName>
</protein>
<feature type="transmembrane region" description="Helical" evidence="2">
    <location>
        <begin position="115"/>
        <end position="137"/>
    </location>
</feature>
<feature type="region of interest" description="Disordered" evidence="1">
    <location>
        <begin position="1"/>
        <end position="24"/>
    </location>
</feature>